<evidence type="ECO:0000313" key="2">
    <source>
        <dbReference type="Proteomes" id="UP000183700"/>
    </source>
</evidence>
<dbReference type="RefSeq" id="WP_071862207.1">
    <property type="nucleotide sequence ID" value="NZ_JBHLVS010000001.1"/>
</dbReference>
<proteinExistence type="predicted"/>
<dbReference type="OrthoDB" id="3251881at2"/>
<organism evidence="1 2">
    <name type="scientific">Enterococcus devriesei</name>
    <dbReference type="NCBI Taxonomy" id="319970"/>
    <lineage>
        <taxon>Bacteria</taxon>
        <taxon>Bacillati</taxon>
        <taxon>Bacillota</taxon>
        <taxon>Bacilli</taxon>
        <taxon>Lactobacillales</taxon>
        <taxon>Enterococcaceae</taxon>
        <taxon>Enterococcus</taxon>
    </lineage>
</organism>
<evidence type="ECO:0000313" key="1">
    <source>
        <dbReference type="EMBL" id="OJG35649.1"/>
    </source>
</evidence>
<dbReference type="EMBL" id="JXKM01000005">
    <property type="protein sequence ID" value="OJG35649.1"/>
    <property type="molecule type" value="Genomic_DNA"/>
</dbReference>
<dbReference type="AlphaFoldDB" id="A0A1L8SU73"/>
<protein>
    <recommendedName>
        <fullName evidence="3">Oligosaccharide biosynthesis protein Alg14</fullName>
    </recommendedName>
</protein>
<keyword evidence="2" id="KW-1185">Reference proteome</keyword>
<dbReference type="Proteomes" id="UP000183700">
    <property type="component" value="Unassembled WGS sequence"/>
</dbReference>
<sequence length="299" mass="34958">MKNSEILLVPKDRSLYFFPALSDIAVCSGKELLTASNDYLRTYLKDFQLIIFLDYAFDPAMAARIRPFTNAKIVLFFWNHFKLEHYRLLNAAQKEPAIDEIYHFDPLEARDLGLIHNSSFYTCSVGSPLQHCDYDIFFGANDNGRKEQALELKKRFEALGLSTYYHILPKRGNEQAGYLPYEDYLKLVKNSTSILEILRAGQYGVTLRTFESLFLQKKLVTANEMLPFYHLYDPRNMFLITPDLSKLTAFLNIPYQPADKTLLDFFEAETWARRFVDYDPKVFAEYEYYPELMEHESAL</sequence>
<dbReference type="STRING" id="319970.RV00_GL002403"/>
<name>A0A1L8SU73_9ENTE</name>
<comment type="caution">
    <text evidence="1">The sequence shown here is derived from an EMBL/GenBank/DDBJ whole genome shotgun (WGS) entry which is preliminary data.</text>
</comment>
<reference evidence="1 2" key="1">
    <citation type="submission" date="2014-12" db="EMBL/GenBank/DDBJ databases">
        <title>Draft genome sequences of 29 type strains of Enterococci.</title>
        <authorList>
            <person name="Zhong Z."/>
            <person name="Sun Z."/>
            <person name="Liu W."/>
            <person name="Zhang W."/>
            <person name="Zhang H."/>
        </authorList>
    </citation>
    <scope>NUCLEOTIDE SEQUENCE [LARGE SCALE GENOMIC DNA]</scope>
    <source>
        <strain evidence="1 2">DSM 22802</strain>
    </source>
</reference>
<evidence type="ECO:0008006" key="3">
    <source>
        <dbReference type="Google" id="ProtNLM"/>
    </source>
</evidence>
<gene>
    <name evidence="1" type="ORF">RV00_GL002403</name>
</gene>
<accession>A0A1L8SU73</accession>